<evidence type="ECO:0000313" key="3">
    <source>
        <dbReference type="Proteomes" id="UP000274756"/>
    </source>
</evidence>
<reference evidence="1 3" key="2">
    <citation type="submission" date="2018-11" db="EMBL/GenBank/DDBJ databases">
        <authorList>
            <consortium name="Pathogen Informatics"/>
        </authorList>
    </citation>
    <scope>NUCLEOTIDE SEQUENCE [LARGE SCALE GENOMIC DNA]</scope>
</reference>
<dbReference type="Proteomes" id="UP000038040">
    <property type="component" value="Unplaced"/>
</dbReference>
<dbReference type="EMBL" id="UYYG01000116">
    <property type="protein sequence ID" value="VDN53270.1"/>
    <property type="molecule type" value="Genomic_DNA"/>
</dbReference>
<dbReference type="Proteomes" id="UP000274756">
    <property type="component" value="Unassembled WGS sequence"/>
</dbReference>
<evidence type="ECO:0000313" key="4">
    <source>
        <dbReference type="WBParaSite" id="DME_0000957601-mRNA-1"/>
    </source>
</evidence>
<name>A0A0N4UNS4_DRAME</name>
<dbReference type="WBParaSite" id="DME_0000957601-mRNA-1">
    <property type="protein sequence ID" value="DME_0000957601-mRNA-1"/>
    <property type="gene ID" value="DME_0000957601"/>
</dbReference>
<protein>
    <submittedName>
        <fullName evidence="4">Rieske domain-containing protein</fullName>
    </submittedName>
</protein>
<proteinExistence type="predicted"/>
<accession>A0A0N4UNS4</accession>
<evidence type="ECO:0000313" key="2">
    <source>
        <dbReference type="Proteomes" id="UP000038040"/>
    </source>
</evidence>
<evidence type="ECO:0000313" key="1">
    <source>
        <dbReference type="EMBL" id="VDN53270.1"/>
    </source>
</evidence>
<keyword evidence="3" id="KW-1185">Reference proteome</keyword>
<organism evidence="2 4">
    <name type="scientific">Dracunculus medinensis</name>
    <name type="common">Guinea worm</name>
    <dbReference type="NCBI Taxonomy" id="318479"/>
    <lineage>
        <taxon>Eukaryota</taxon>
        <taxon>Metazoa</taxon>
        <taxon>Ecdysozoa</taxon>
        <taxon>Nematoda</taxon>
        <taxon>Chromadorea</taxon>
        <taxon>Rhabditida</taxon>
        <taxon>Spirurina</taxon>
        <taxon>Dracunculoidea</taxon>
        <taxon>Dracunculidae</taxon>
        <taxon>Dracunculus</taxon>
    </lineage>
</organism>
<gene>
    <name evidence="1" type="ORF">DME_LOCUS3243</name>
</gene>
<dbReference type="AlphaFoldDB" id="A0A0N4UNS4"/>
<reference evidence="4" key="1">
    <citation type="submission" date="2017-02" db="UniProtKB">
        <authorList>
            <consortium name="WormBaseParasite"/>
        </authorList>
    </citation>
    <scope>IDENTIFICATION</scope>
</reference>
<sequence length="117" mass="13059">MISFVLDMNKAVILSEIRVAAGGSPVTIPIDSVVKKSDFFGTVSASFDAHEIPARWYISIQSGRKVILRLVNKICLQTTAIARNLPKCTFYARRDVSHSCLEHQNAYGLCKQNTRLF</sequence>